<protein>
    <submittedName>
        <fullName evidence="2">Bm11869</fullName>
    </submittedName>
</protein>
<proteinExistence type="predicted"/>
<reference evidence="2" key="1">
    <citation type="journal article" date="2007" name="Science">
        <title>Draft genome of the filarial nematode parasite Brugia malayi.</title>
        <authorList>
            <person name="Ghedin E."/>
            <person name="Wang S."/>
            <person name="Spiro D."/>
            <person name="Caler E."/>
            <person name="Zhao Q."/>
            <person name="Crabtree J."/>
            <person name="Allen J.E."/>
            <person name="Delcher A.L."/>
            <person name="Guiliano D.B."/>
            <person name="Miranda-Saavedra D."/>
            <person name="Angiuoli S.V."/>
            <person name="Creasy T."/>
            <person name="Amedeo P."/>
            <person name="Haas B."/>
            <person name="El-Sayed N.M."/>
            <person name="Wortman J.R."/>
            <person name="Feldblyum T."/>
            <person name="Tallon L."/>
            <person name="Schatz M."/>
            <person name="Shumway M."/>
            <person name="Koo H."/>
            <person name="Salzberg S.L."/>
            <person name="Schobel S."/>
            <person name="Pertea M."/>
            <person name="Pop M."/>
            <person name="White O."/>
            <person name="Barton G.J."/>
            <person name="Carlow C.K."/>
            <person name="Crawford M.J."/>
            <person name="Daub J."/>
            <person name="Dimmic M.W."/>
            <person name="Estes C.F."/>
            <person name="Foster J.M."/>
            <person name="Ganatra M."/>
            <person name="Gregory W.F."/>
            <person name="Johnson N.M."/>
            <person name="Jin J."/>
            <person name="Komuniecki R."/>
            <person name="Korf I."/>
            <person name="Kumar S."/>
            <person name="Laney S."/>
            <person name="Li B.W."/>
            <person name="Li W."/>
            <person name="Lindblom T.H."/>
            <person name="Lustigman S."/>
            <person name="Ma D."/>
            <person name="Maina C.V."/>
            <person name="Martin D.M."/>
            <person name="McCarter J.P."/>
            <person name="McReynolds L."/>
            <person name="Mitreva M."/>
            <person name="Nutman T.B."/>
            <person name="Parkinson J."/>
            <person name="Peregrin-Alvarez J.M."/>
            <person name="Poole C."/>
            <person name="Ren Q."/>
            <person name="Saunders L."/>
            <person name="Sluder A.E."/>
            <person name="Smith K."/>
            <person name="Stanke M."/>
            <person name="Unnasch T.R."/>
            <person name="Ware J."/>
            <person name="Wei A.D."/>
            <person name="Weil G."/>
            <person name="Williams D.J."/>
            <person name="Zhang Y."/>
            <person name="Williams S.A."/>
            <person name="Fraser-Liggett C."/>
            <person name="Slatko B."/>
            <person name="Blaxter M.L."/>
            <person name="Scott A.L."/>
        </authorList>
    </citation>
    <scope>NUCLEOTIDE SEQUENCE</scope>
    <source>
        <strain evidence="2">FR3</strain>
    </source>
</reference>
<gene>
    <name evidence="2" type="primary">Bm11869</name>
    <name evidence="2" type="ORF">BM_Bm11869</name>
</gene>
<reference evidence="2" key="2">
    <citation type="submission" date="2012-12" db="EMBL/GenBank/DDBJ databases">
        <authorList>
            <person name="Gao Y.W."/>
            <person name="Fan S.T."/>
            <person name="Sun H.T."/>
            <person name="Wang Z."/>
            <person name="Gao X.L."/>
            <person name="Li Y.G."/>
            <person name="Wang T.C."/>
            <person name="Zhang K."/>
            <person name="Xu W.W."/>
            <person name="Yu Z.J."/>
            <person name="Xia X.Z."/>
        </authorList>
    </citation>
    <scope>NUCLEOTIDE SEQUENCE</scope>
    <source>
        <strain evidence="2">FR3</strain>
    </source>
</reference>
<evidence type="ECO:0000313" key="2">
    <source>
        <dbReference type="EMBL" id="CDQ01494.1"/>
    </source>
</evidence>
<feature type="non-terminal residue" evidence="2">
    <location>
        <position position="197"/>
    </location>
</feature>
<accession>A0A0J9Y3M1</accession>
<name>A0A0J9Y3M1_BRUMA</name>
<dbReference type="EMBL" id="LN860588">
    <property type="protein sequence ID" value="CDQ01494.1"/>
    <property type="molecule type" value="Genomic_DNA"/>
</dbReference>
<feature type="compositionally biased region" description="Polar residues" evidence="1">
    <location>
        <begin position="52"/>
        <end position="62"/>
    </location>
</feature>
<dbReference type="AlphaFoldDB" id="A0A0J9Y3M1"/>
<feature type="region of interest" description="Disordered" evidence="1">
    <location>
        <begin position="52"/>
        <end position="71"/>
    </location>
</feature>
<sequence length="197" mass="21543">MKAGREGIVFRAGGRLVMLHPHLGITEKNYFILPAKFLSPLIPSPGSQPWNGATHASFTPRSQKMAPFPSEKSQSCIPCNALDTFGGCFHRRSEGSRLFWIGLGADWAEVRSSELKAQLLPLRLSGPGLFLLAFTLMPSSCWGARDCHSLELPEELLKSTEVTALGLEGWLKLKGLFSLAEDLGPILSTQMVSHNLL</sequence>
<evidence type="ECO:0000256" key="1">
    <source>
        <dbReference type="SAM" id="MobiDB-lite"/>
    </source>
</evidence>
<organism evidence="2">
    <name type="scientific">Brugia malayi</name>
    <name type="common">Filarial nematode worm</name>
    <dbReference type="NCBI Taxonomy" id="6279"/>
    <lineage>
        <taxon>Eukaryota</taxon>
        <taxon>Metazoa</taxon>
        <taxon>Ecdysozoa</taxon>
        <taxon>Nematoda</taxon>
        <taxon>Chromadorea</taxon>
        <taxon>Rhabditida</taxon>
        <taxon>Spirurina</taxon>
        <taxon>Spiruromorpha</taxon>
        <taxon>Filarioidea</taxon>
        <taxon>Onchocercidae</taxon>
        <taxon>Brugia</taxon>
    </lineage>
</organism>